<dbReference type="OMA" id="YITRANQ"/>
<dbReference type="AlphaFoldDB" id="A0A1X2HDN1"/>
<evidence type="ECO:0000313" key="1">
    <source>
        <dbReference type="EMBL" id="ORY96925.1"/>
    </source>
</evidence>
<reference evidence="1 2" key="1">
    <citation type="submission" date="2016-07" db="EMBL/GenBank/DDBJ databases">
        <title>Pervasive Adenine N6-methylation of Active Genes in Fungi.</title>
        <authorList>
            <consortium name="DOE Joint Genome Institute"/>
            <person name="Mondo S.J."/>
            <person name="Dannebaum R.O."/>
            <person name="Kuo R.C."/>
            <person name="Labutti K."/>
            <person name="Haridas S."/>
            <person name="Kuo A."/>
            <person name="Salamov A."/>
            <person name="Ahrendt S.R."/>
            <person name="Lipzen A."/>
            <person name="Sullivan W."/>
            <person name="Andreopoulos W.B."/>
            <person name="Clum A."/>
            <person name="Lindquist E."/>
            <person name="Daum C."/>
            <person name="Ramamoorthy G.K."/>
            <person name="Gryganskyi A."/>
            <person name="Culley D."/>
            <person name="Magnuson J.K."/>
            <person name="James T.Y."/>
            <person name="O'Malley M.A."/>
            <person name="Stajich J.E."/>
            <person name="Spatafora J.W."/>
            <person name="Visel A."/>
            <person name="Grigoriev I.V."/>
        </authorList>
    </citation>
    <scope>NUCLEOTIDE SEQUENCE [LARGE SCALE GENOMIC DNA]</scope>
    <source>
        <strain evidence="1 2">NRRL 2496</strain>
    </source>
</reference>
<protein>
    <submittedName>
        <fullName evidence="1">Uncharacterized protein</fullName>
    </submittedName>
</protein>
<name>A0A1X2HDN1_SYNRA</name>
<accession>A0A1X2HDN1</accession>
<gene>
    <name evidence="1" type="ORF">BCR43DRAFT_293110</name>
</gene>
<dbReference type="Proteomes" id="UP000242180">
    <property type="component" value="Unassembled WGS sequence"/>
</dbReference>
<evidence type="ECO:0000313" key="2">
    <source>
        <dbReference type="Proteomes" id="UP000242180"/>
    </source>
</evidence>
<dbReference type="OrthoDB" id="2283943at2759"/>
<organism evidence="1 2">
    <name type="scientific">Syncephalastrum racemosum</name>
    <name type="common">Filamentous fungus</name>
    <dbReference type="NCBI Taxonomy" id="13706"/>
    <lineage>
        <taxon>Eukaryota</taxon>
        <taxon>Fungi</taxon>
        <taxon>Fungi incertae sedis</taxon>
        <taxon>Mucoromycota</taxon>
        <taxon>Mucoromycotina</taxon>
        <taxon>Mucoromycetes</taxon>
        <taxon>Mucorales</taxon>
        <taxon>Syncephalastraceae</taxon>
        <taxon>Syncephalastrum</taxon>
    </lineage>
</organism>
<proteinExistence type="predicted"/>
<keyword evidence="2" id="KW-1185">Reference proteome</keyword>
<sequence length="152" mass="16979">MPSMYLLKQVRSKFDQLSTYTMCRSSSAIASQLEFQPLSIWTLSDQESNQSSISQEKLGSLLFRELATQVIRDGDTATLGGEALMKLTNKAKKSSALDAVFGKIRQLFKDRDHVGIIGNKLLNSQLTDLADIISCKRDNDKKIELLSKALYD</sequence>
<dbReference type="EMBL" id="MCGN01000005">
    <property type="protein sequence ID" value="ORY96925.1"/>
    <property type="molecule type" value="Genomic_DNA"/>
</dbReference>
<comment type="caution">
    <text evidence="1">The sequence shown here is derived from an EMBL/GenBank/DDBJ whole genome shotgun (WGS) entry which is preliminary data.</text>
</comment>
<dbReference type="InParanoid" id="A0A1X2HDN1"/>